<dbReference type="SUPFAM" id="SSF54534">
    <property type="entry name" value="FKBP-like"/>
    <property type="match status" value="1"/>
</dbReference>
<dbReference type="InterPro" id="IPR001179">
    <property type="entry name" value="PPIase_FKBP_dom"/>
</dbReference>
<keyword evidence="4" id="KW-0963">Cytoplasm</keyword>
<keyword evidence="5 9" id="KW-0697">Rotamase</keyword>
<evidence type="ECO:0000313" key="12">
    <source>
        <dbReference type="EMBL" id="SEB94674.1"/>
    </source>
</evidence>
<comment type="function">
    <text evidence="8">Also involved in hydrogenase metallocenter assembly, probably by participating in the nickel insertion step. This function in hydrogenase biosynthesis requires chaperone activity and the presence of the metal-binding domain, but not PPIase activity.</text>
</comment>
<evidence type="ECO:0000313" key="13">
    <source>
        <dbReference type="Proteomes" id="UP000183687"/>
    </source>
</evidence>
<evidence type="ECO:0000256" key="1">
    <source>
        <dbReference type="ARBA" id="ARBA00000971"/>
    </source>
</evidence>
<dbReference type="GO" id="GO:0005737">
    <property type="term" value="C:cytoplasm"/>
    <property type="evidence" value="ECO:0007669"/>
    <property type="project" value="UniProtKB-SubCell"/>
</dbReference>
<evidence type="ECO:0000256" key="5">
    <source>
        <dbReference type="ARBA" id="ARBA00023110"/>
    </source>
</evidence>
<dbReference type="AlphaFoldDB" id="A0AB38A7S3"/>
<dbReference type="RefSeq" id="WP_002564007.1">
    <property type="nucleotide sequence ID" value="NZ_CALJSN010000010.1"/>
</dbReference>
<dbReference type="Gene3D" id="3.10.50.40">
    <property type="match status" value="1"/>
</dbReference>
<dbReference type="EC" id="5.2.1.8" evidence="10"/>
<evidence type="ECO:0000256" key="4">
    <source>
        <dbReference type="ARBA" id="ARBA00022490"/>
    </source>
</evidence>
<dbReference type="PROSITE" id="PS50059">
    <property type="entry name" value="FKBP_PPIASE"/>
    <property type="match status" value="1"/>
</dbReference>
<gene>
    <name evidence="12" type="ORF">SAMN04489746_1327</name>
</gene>
<dbReference type="PANTHER" id="PTHR47861:SF3">
    <property type="entry name" value="FKBP-TYPE PEPTIDYL-PROLYL CIS-TRANS ISOMERASE SLYD"/>
    <property type="match status" value="1"/>
</dbReference>
<dbReference type="GO" id="GO:0042026">
    <property type="term" value="P:protein refolding"/>
    <property type="evidence" value="ECO:0007669"/>
    <property type="project" value="UniProtKB-ARBA"/>
</dbReference>
<name>A0AB38A7S3_9ACTN</name>
<keyword evidence="7 9" id="KW-0413">Isomerase</keyword>
<feature type="domain" description="PPIase FKBP-type" evidence="11">
    <location>
        <begin position="5"/>
        <end position="85"/>
    </location>
</feature>
<keyword evidence="6" id="KW-0143">Chaperone</keyword>
<sequence length="142" mass="15471">MSNKGKKLSVHYRGTLEDGTQFDSSYDRGQTLQFTCGAGQMIAGFDKAVEDMQVGEKKKVLLQPSEAYGERNEDLVIAFPKGNIPQVEQLREGDHVSLSGPGGIPIPAVITQLTDDEVYVDANHELAGKALIFEIELVSCDD</sequence>
<evidence type="ECO:0000256" key="10">
    <source>
        <dbReference type="RuleBase" id="RU003915"/>
    </source>
</evidence>
<evidence type="ECO:0000256" key="7">
    <source>
        <dbReference type="ARBA" id="ARBA00023235"/>
    </source>
</evidence>
<dbReference type="EMBL" id="FNSH01000001">
    <property type="protein sequence ID" value="SEB94674.1"/>
    <property type="molecule type" value="Genomic_DNA"/>
</dbReference>
<dbReference type="Proteomes" id="UP000183687">
    <property type="component" value="Unassembled WGS sequence"/>
</dbReference>
<evidence type="ECO:0000256" key="3">
    <source>
        <dbReference type="ARBA" id="ARBA00006577"/>
    </source>
</evidence>
<comment type="subcellular location">
    <subcellularLocation>
        <location evidence="2">Cytoplasm</location>
    </subcellularLocation>
</comment>
<comment type="similarity">
    <text evidence="3 10">Belongs to the FKBP-type PPIase family.</text>
</comment>
<dbReference type="PANTHER" id="PTHR47861">
    <property type="entry name" value="FKBP-TYPE PEPTIDYL-PROLYL CIS-TRANS ISOMERASE SLYD"/>
    <property type="match status" value="1"/>
</dbReference>
<comment type="catalytic activity">
    <reaction evidence="1 9 10">
        <text>[protein]-peptidylproline (omega=180) = [protein]-peptidylproline (omega=0)</text>
        <dbReference type="Rhea" id="RHEA:16237"/>
        <dbReference type="Rhea" id="RHEA-COMP:10747"/>
        <dbReference type="Rhea" id="RHEA-COMP:10748"/>
        <dbReference type="ChEBI" id="CHEBI:83833"/>
        <dbReference type="ChEBI" id="CHEBI:83834"/>
        <dbReference type="EC" id="5.2.1.8"/>
    </reaction>
</comment>
<evidence type="ECO:0000259" key="11">
    <source>
        <dbReference type="PROSITE" id="PS50059"/>
    </source>
</evidence>
<accession>A0AB38A7S3</accession>
<dbReference type="Pfam" id="PF00254">
    <property type="entry name" value="FKBP_C"/>
    <property type="match status" value="1"/>
</dbReference>
<evidence type="ECO:0000256" key="8">
    <source>
        <dbReference type="ARBA" id="ARBA00037071"/>
    </source>
</evidence>
<comment type="caution">
    <text evidence="12">The sequence shown here is derived from an EMBL/GenBank/DDBJ whole genome shotgun (WGS) entry which is preliminary data.</text>
</comment>
<evidence type="ECO:0000256" key="6">
    <source>
        <dbReference type="ARBA" id="ARBA00023186"/>
    </source>
</evidence>
<dbReference type="GO" id="GO:0003755">
    <property type="term" value="F:peptidyl-prolyl cis-trans isomerase activity"/>
    <property type="evidence" value="ECO:0007669"/>
    <property type="project" value="UniProtKB-UniRule"/>
</dbReference>
<dbReference type="InterPro" id="IPR046357">
    <property type="entry name" value="PPIase_dom_sf"/>
</dbReference>
<evidence type="ECO:0000256" key="9">
    <source>
        <dbReference type="PROSITE-ProRule" id="PRU00277"/>
    </source>
</evidence>
<reference evidence="12 13" key="1">
    <citation type="submission" date="2016-10" db="EMBL/GenBank/DDBJ databases">
        <authorList>
            <person name="Varghese N."/>
            <person name="Submissions S."/>
        </authorList>
    </citation>
    <scope>NUCLEOTIDE SEQUENCE [LARGE SCALE GENOMIC DNA]</scope>
    <source>
        <strain evidence="12 13">DSM 20586</strain>
    </source>
</reference>
<evidence type="ECO:0000256" key="2">
    <source>
        <dbReference type="ARBA" id="ARBA00004496"/>
    </source>
</evidence>
<protein>
    <recommendedName>
        <fullName evidence="10">Peptidyl-prolyl cis-trans isomerase</fullName>
        <ecNumber evidence="10">5.2.1.8</ecNumber>
    </recommendedName>
</protein>
<organism evidence="12 13">
    <name type="scientific">Atopobium minutum</name>
    <dbReference type="NCBI Taxonomy" id="1381"/>
    <lineage>
        <taxon>Bacteria</taxon>
        <taxon>Bacillati</taxon>
        <taxon>Actinomycetota</taxon>
        <taxon>Coriobacteriia</taxon>
        <taxon>Coriobacteriales</taxon>
        <taxon>Atopobiaceae</taxon>
        <taxon>Atopobium</taxon>
    </lineage>
</organism>
<proteinExistence type="inferred from homology"/>